<sequence>MPAAGAARVVALEGGALEGLAGRAQAAVDVAVYRDGTFQAVPHQWLAWSNGQAPYFERDPDSERDSPVTRIAAADRLLVDVPEDGGDSPSDEPPGLLGTLIVGDGDDARTLYLLARPASSHPAPKRLRQDPLRLRTDDFELRFRDDNLFQWGDFFHNGYTDADGTPRNLLDSLKLRLSAGVFSAGARLTLTNENLDPEIRQVIDGPLATLVYARTRVRVAGLPVLKVHNFLVIRDRGVAVHARFRLPGFAAAVLREPGARVTVDGHDLTGARLRTSWTGTREARVDGRLDADERAMVDSPVPARNWLWFDTGEGFAMLARLNFAAGFGTGARFLYQDDPTLDDGPERFPGQMPNVGFALDRIPFGESFYFMAELDFSEGGPGALAEARRARPAVRWRPATD</sequence>
<name>A0ABS0AN68_9GAMM</name>
<evidence type="ECO:0000313" key="2">
    <source>
        <dbReference type="Proteomes" id="UP000662703"/>
    </source>
</evidence>
<comment type="caution">
    <text evidence="1">The sequence shown here is derived from an EMBL/GenBank/DDBJ whole genome shotgun (WGS) entry which is preliminary data.</text>
</comment>
<dbReference type="EMBL" id="ARXX01000007">
    <property type="protein sequence ID" value="MBF5055389.1"/>
    <property type="molecule type" value="Genomic_DNA"/>
</dbReference>
<organism evidence="1 2">
    <name type="scientific">Alloalcanivorax profundimaris</name>
    <dbReference type="NCBI Taxonomy" id="2735259"/>
    <lineage>
        <taxon>Bacteria</taxon>
        <taxon>Pseudomonadati</taxon>
        <taxon>Pseudomonadota</taxon>
        <taxon>Gammaproteobacteria</taxon>
        <taxon>Oceanospirillales</taxon>
        <taxon>Alcanivoracaceae</taxon>
        <taxon>Alloalcanivorax</taxon>
    </lineage>
</organism>
<proteinExistence type="predicted"/>
<evidence type="ECO:0000313" key="1">
    <source>
        <dbReference type="EMBL" id="MBF5055389.1"/>
    </source>
</evidence>
<dbReference type="Proteomes" id="UP000662703">
    <property type="component" value="Unassembled WGS sequence"/>
</dbReference>
<evidence type="ECO:0008006" key="3">
    <source>
        <dbReference type="Google" id="ProtNLM"/>
    </source>
</evidence>
<reference evidence="1 2" key="1">
    <citation type="submission" date="2012-09" db="EMBL/GenBank/DDBJ databases">
        <title>Genome Sequence of alkane-degrading Bacterium Alcanivorax sp. 521-1.</title>
        <authorList>
            <person name="Lai Q."/>
            <person name="Shao Z."/>
        </authorList>
    </citation>
    <scope>NUCLEOTIDE SEQUENCE [LARGE SCALE GENOMIC DNA]</scope>
    <source>
        <strain evidence="1 2">521-1</strain>
    </source>
</reference>
<gene>
    <name evidence="1" type="ORF">Y5W_00683</name>
</gene>
<protein>
    <recommendedName>
        <fullName evidence="3">Alginate export domain-containing protein</fullName>
    </recommendedName>
</protein>
<dbReference type="RefSeq" id="WP_194864190.1">
    <property type="nucleotide sequence ID" value="NZ_ARXX01000007.1"/>
</dbReference>
<keyword evidence="2" id="KW-1185">Reference proteome</keyword>
<accession>A0ABS0AN68</accession>